<evidence type="ECO:0000313" key="3">
    <source>
        <dbReference type="Proteomes" id="UP000800092"/>
    </source>
</evidence>
<evidence type="ECO:0000256" key="1">
    <source>
        <dbReference type="SAM" id="MobiDB-lite"/>
    </source>
</evidence>
<feature type="compositionally biased region" description="Basic and acidic residues" evidence="1">
    <location>
        <begin position="274"/>
        <end position="290"/>
    </location>
</feature>
<accession>A0A6A6GV59</accession>
<feature type="compositionally biased region" description="Basic residues" evidence="1">
    <location>
        <begin position="694"/>
        <end position="706"/>
    </location>
</feature>
<feature type="compositionally biased region" description="Basic and acidic residues" evidence="1">
    <location>
        <begin position="713"/>
        <end position="722"/>
    </location>
</feature>
<dbReference type="Proteomes" id="UP000800092">
    <property type="component" value="Unassembled WGS sequence"/>
</dbReference>
<evidence type="ECO:0000313" key="2">
    <source>
        <dbReference type="EMBL" id="KAF2229664.1"/>
    </source>
</evidence>
<feature type="compositionally biased region" description="Basic and acidic residues" evidence="1">
    <location>
        <begin position="160"/>
        <end position="170"/>
    </location>
</feature>
<name>A0A6A6GV59_VIRVR</name>
<feature type="compositionally biased region" description="Polar residues" evidence="1">
    <location>
        <begin position="264"/>
        <end position="273"/>
    </location>
</feature>
<feature type="compositionally biased region" description="Polar residues" evidence="1">
    <location>
        <begin position="113"/>
        <end position="127"/>
    </location>
</feature>
<feature type="compositionally biased region" description="Polar residues" evidence="1">
    <location>
        <begin position="554"/>
        <end position="567"/>
    </location>
</feature>
<feature type="region of interest" description="Disordered" evidence="1">
    <location>
        <begin position="1"/>
        <end position="216"/>
    </location>
</feature>
<feature type="compositionally biased region" description="Basic and acidic residues" evidence="1">
    <location>
        <begin position="309"/>
        <end position="349"/>
    </location>
</feature>
<dbReference type="OrthoDB" id="4152802at2759"/>
<dbReference type="EMBL" id="ML991857">
    <property type="protein sequence ID" value="KAF2229664.1"/>
    <property type="molecule type" value="Genomic_DNA"/>
</dbReference>
<feature type="compositionally biased region" description="Polar residues" evidence="1">
    <location>
        <begin position="473"/>
        <end position="498"/>
    </location>
</feature>
<feature type="compositionally biased region" description="Basic and acidic residues" evidence="1">
    <location>
        <begin position="361"/>
        <end position="372"/>
    </location>
</feature>
<organism evidence="2 3">
    <name type="scientific">Viridothelium virens</name>
    <name type="common">Speckled blister lichen</name>
    <name type="synonym">Trypethelium virens</name>
    <dbReference type="NCBI Taxonomy" id="1048519"/>
    <lineage>
        <taxon>Eukaryota</taxon>
        <taxon>Fungi</taxon>
        <taxon>Dikarya</taxon>
        <taxon>Ascomycota</taxon>
        <taxon>Pezizomycotina</taxon>
        <taxon>Dothideomycetes</taxon>
        <taxon>Dothideomycetes incertae sedis</taxon>
        <taxon>Trypetheliales</taxon>
        <taxon>Trypetheliaceae</taxon>
        <taxon>Viridothelium</taxon>
    </lineage>
</organism>
<keyword evidence="3" id="KW-1185">Reference proteome</keyword>
<feature type="compositionally biased region" description="Basic and acidic residues" evidence="1">
    <location>
        <begin position="381"/>
        <end position="398"/>
    </location>
</feature>
<feature type="compositionally biased region" description="Polar residues" evidence="1">
    <location>
        <begin position="878"/>
        <end position="909"/>
    </location>
</feature>
<feature type="compositionally biased region" description="Basic and acidic residues" evidence="1">
    <location>
        <begin position="835"/>
        <end position="847"/>
    </location>
</feature>
<feature type="compositionally biased region" description="Polar residues" evidence="1">
    <location>
        <begin position="400"/>
        <end position="416"/>
    </location>
</feature>
<sequence length="909" mass="100607">MPMWPFGRRGRRSKVKQAGPQPVAEGKKPEQSSFDVRPGPLQAADPQNISSRQSQRSRRTSTKDSASQKNTKRYPTDLLPHRGSIENITALPADRGIGASPHLRPVNLDRSEIPTNSHQSGSGSETPPNEKRGKLQRPTKLMSKSEANVQRRKSSKKRRSDPIREEEIRNLSKPIPIPKRPAGQDNGILRRESKKFRNNSSRQGERPDSNVSLPLEDSIHSSMSGISEQRTFMIHGFDAFSPRPRLRYSSSPQVLPGSHHSHHSTIYGTSQQSDSKKEKQRTVTKETLKESRTIDDLADDLDAGGLRALMERDQRRQEKKRAQEEERIRRRLQRRADKQAYQEMRRQRGDSSPARSQRSGHILEDKKGRKEPVGLGLEQPLTKDVEDEPKSKGEKENQEPIAQTATTVESIGQDSVPQIPFAATAESRNAYPAQSEQHIDTPMYTSMEAQAKAAPESPVDEPKLETAPVGRLSQASIQHTPPVSPEQTRAPSGLSQVTDLRHTSTPDVAAPPNEAVKRKAPTELSSSPSRRVGTWTSFFRRGTSSQRKRESENKGNPSEVSFSNTSRESMRGQIPAHLQQQPSERRRSSGVPHRTQSKFREDLPEMPLSPPDSRRQSPEVTALPPMPRPIEKQAVAGAEAKPTGGSSRASPGDTMLSQRTDSPVSPTPGRASSALMSQSLASVDSEGSWLSGKPSRRTSKQARSSHRLSSGESPEKRPRSDDYSGSYEELGMPEEEYFKRLTPAPEDDDGQIPRNRKFGNKGNGQALGGAEAIDVDPRDPRGLDQTLLRAGSERRPTVIERSQRVKSSEGLLNQFHQAQNSQVAESEGDEPDSPLEEHEPVQMKRAESINLKHHSRQVSAGSARLLELPKRDSKRNSRASSAGMSSNPASPMSQSFVNISSQSPGESNN</sequence>
<proteinExistence type="predicted"/>
<protein>
    <submittedName>
        <fullName evidence="2">Uncharacterized protein</fullName>
    </submittedName>
</protein>
<gene>
    <name evidence="2" type="ORF">EV356DRAFT_527308</name>
</gene>
<feature type="compositionally biased region" description="Low complexity" evidence="1">
    <location>
        <begin position="671"/>
        <end position="682"/>
    </location>
</feature>
<feature type="region of interest" description="Disordered" evidence="1">
    <location>
        <begin position="248"/>
        <end position="290"/>
    </location>
</feature>
<feature type="compositionally biased region" description="Polar residues" evidence="1">
    <location>
        <begin position="523"/>
        <end position="545"/>
    </location>
</feature>
<feature type="compositionally biased region" description="Polar residues" evidence="1">
    <location>
        <begin position="644"/>
        <end position="664"/>
    </location>
</feature>
<dbReference type="AlphaFoldDB" id="A0A6A6GV59"/>
<feature type="compositionally biased region" description="Polar residues" evidence="1">
    <location>
        <begin position="810"/>
        <end position="824"/>
    </location>
</feature>
<feature type="compositionally biased region" description="Basic residues" evidence="1">
    <location>
        <begin position="150"/>
        <end position="159"/>
    </location>
</feature>
<reference evidence="2" key="1">
    <citation type="journal article" date="2020" name="Stud. Mycol.">
        <title>101 Dothideomycetes genomes: a test case for predicting lifestyles and emergence of pathogens.</title>
        <authorList>
            <person name="Haridas S."/>
            <person name="Albert R."/>
            <person name="Binder M."/>
            <person name="Bloem J."/>
            <person name="Labutti K."/>
            <person name="Salamov A."/>
            <person name="Andreopoulos B."/>
            <person name="Baker S."/>
            <person name="Barry K."/>
            <person name="Bills G."/>
            <person name="Bluhm B."/>
            <person name="Cannon C."/>
            <person name="Castanera R."/>
            <person name="Culley D."/>
            <person name="Daum C."/>
            <person name="Ezra D."/>
            <person name="Gonzalez J."/>
            <person name="Henrissat B."/>
            <person name="Kuo A."/>
            <person name="Liang C."/>
            <person name="Lipzen A."/>
            <person name="Lutzoni F."/>
            <person name="Magnuson J."/>
            <person name="Mondo S."/>
            <person name="Nolan M."/>
            <person name="Ohm R."/>
            <person name="Pangilinan J."/>
            <person name="Park H.-J."/>
            <person name="Ramirez L."/>
            <person name="Alfaro M."/>
            <person name="Sun H."/>
            <person name="Tritt A."/>
            <person name="Yoshinaga Y."/>
            <person name="Zwiers L.-H."/>
            <person name="Turgeon B."/>
            <person name="Goodwin S."/>
            <person name="Spatafora J."/>
            <person name="Crous P."/>
            <person name="Grigoriev I."/>
        </authorList>
    </citation>
    <scope>NUCLEOTIDE SEQUENCE</scope>
    <source>
        <strain evidence="2">Tuck. ex Michener</strain>
    </source>
</reference>
<feature type="region of interest" description="Disordered" evidence="1">
    <location>
        <begin position="308"/>
        <end position="909"/>
    </location>
</feature>
<feature type="compositionally biased region" description="Basic and acidic residues" evidence="1">
    <location>
        <begin position="791"/>
        <end position="807"/>
    </location>
</feature>